<dbReference type="PANTHER" id="PTHR43903">
    <property type="entry name" value="NEUROLIGIN"/>
    <property type="match status" value="1"/>
</dbReference>
<keyword evidence="6" id="KW-1185">Reference proteome</keyword>
<gene>
    <name evidence="5" type="ORF">KUTeg_016744</name>
</gene>
<comment type="similarity">
    <text evidence="1">Belongs to the type-B carboxylesterase/lipase family.</text>
</comment>
<keyword evidence="3" id="KW-1133">Transmembrane helix</keyword>
<sequence>MDLKENIIQCFYTIFFIVLVNDISILNCQEYVVRKFKQGKVRGLIDIVHSGKKVEKYFGIPYAKPPIGNRRFEPPEPVDPWGDSILNASELPPACPQPEEGLKYIENYVSRFSKSSEDCLYLNIYVPRNAVHHRIMPVLFFVHGGSYYTGMGAMFDGRALAVEEIVVVTMNYRLGPLGFLEAGDSNFPGNYGMLDQIAALKWVHENIEFFNGDPKRITLDGQSAGGCSVGLLMMSPLTQGMFRHVIMQSGSTLAHWAVTRTNKAPDIYFKAFTSEMGCLSNSTLQIKKCLQRVDGDRIQDLVYTGFGVSSSLSPHFRPVVDGYFLPNTPENLILSGDFDAKSVLIGSTRDEGLMAVKTLSTLCGNNSVPETQRFLTIMHCFKGDLPSIPDIVEKEILINASTALTYVIDCICTN</sequence>
<keyword evidence="2" id="KW-0732">Signal</keyword>
<dbReference type="Gene3D" id="3.40.50.1820">
    <property type="entry name" value="alpha/beta hydrolase"/>
    <property type="match status" value="1"/>
</dbReference>
<reference evidence="5 6" key="1">
    <citation type="submission" date="2022-12" db="EMBL/GenBank/DDBJ databases">
        <title>Chromosome-level genome of Tegillarca granosa.</title>
        <authorList>
            <person name="Kim J."/>
        </authorList>
    </citation>
    <scope>NUCLEOTIDE SEQUENCE [LARGE SCALE GENOMIC DNA]</scope>
    <source>
        <strain evidence="5">Teg-2019</strain>
        <tissue evidence="5">Adductor muscle</tissue>
    </source>
</reference>
<keyword evidence="3" id="KW-0812">Transmembrane</keyword>
<accession>A0ABQ9ELR7</accession>
<dbReference type="InterPro" id="IPR002018">
    <property type="entry name" value="CarbesteraseB"/>
</dbReference>
<dbReference type="Proteomes" id="UP001217089">
    <property type="component" value="Unassembled WGS sequence"/>
</dbReference>
<dbReference type="InterPro" id="IPR051093">
    <property type="entry name" value="Neuroligin/BSAL"/>
</dbReference>
<dbReference type="Pfam" id="PF00135">
    <property type="entry name" value="COesterase"/>
    <property type="match status" value="1"/>
</dbReference>
<feature type="transmembrane region" description="Helical" evidence="3">
    <location>
        <begin position="6"/>
        <end position="28"/>
    </location>
</feature>
<dbReference type="InterPro" id="IPR029058">
    <property type="entry name" value="AB_hydrolase_fold"/>
</dbReference>
<keyword evidence="3" id="KW-0472">Membrane</keyword>
<evidence type="ECO:0000256" key="2">
    <source>
        <dbReference type="ARBA" id="ARBA00022729"/>
    </source>
</evidence>
<dbReference type="InterPro" id="IPR019819">
    <property type="entry name" value="Carboxylesterase_B_CS"/>
</dbReference>
<evidence type="ECO:0000256" key="1">
    <source>
        <dbReference type="ARBA" id="ARBA00005964"/>
    </source>
</evidence>
<dbReference type="PROSITE" id="PS00941">
    <property type="entry name" value="CARBOXYLESTERASE_B_2"/>
    <property type="match status" value="1"/>
</dbReference>
<name>A0ABQ9ELR7_TEGGR</name>
<evidence type="ECO:0000259" key="4">
    <source>
        <dbReference type="Pfam" id="PF00135"/>
    </source>
</evidence>
<feature type="domain" description="Carboxylesterase type B" evidence="4">
    <location>
        <begin position="35"/>
        <end position="358"/>
    </location>
</feature>
<organism evidence="5 6">
    <name type="scientific">Tegillarca granosa</name>
    <name type="common">Malaysian cockle</name>
    <name type="synonym">Anadara granosa</name>
    <dbReference type="NCBI Taxonomy" id="220873"/>
    <lineage>
        <taxon>Eukaryota</taxon>
        <taxon>Metazoa</taxon>
        <taxon>Spiralia</taxon>
        <taxon>Lophotrochozoa</taxon>
        <taxon>Mollusca</taxon>
        <taxon>Bivalvia</taxon>
        <taxon>Autobranchia</taxon>
        <taxon>Pteriomorphia</taxon>
        <taxon>Arcoida</taxon>
        <taxon>Arcoidea</taxon>
        <taxon>Arcidae</taxon>
        <taxon>Tegillarca</taxon>
    </lineage>
</organism>
<evidence type="ECO:0000313" key="5">
    <source>
        <dbReference type="EMBL" id="KAJ8306199.1"/>
    </source>
</evidence>
<comment type="caution">
    <text evidence="5">The sequence shown here is derived from an EMBL/GenBank/DDBJ whole genome shotgun (WGS) entry which is preliminary data.</text>
</comment>
<dbReference type="SUPFAM" id="SSF53474">
    <property type="entry name" value="alpha/beta-Hydrolases"/>
    <property type="match status" value="1"/>
</dbReference>
<protein>
    <recommendedName>
        <fullName evidence="4">Carboxylesterase type B domain-containing protein</fullName>
    </recommendedName>
</protein>
<evidence type="ECO:0000256" key="3">
    <source>
        <dbReference type="SAM" id="Phobius"/>
    </source>
</evidence>
<proteinExistence type="inferred from homology"/>
<dbReference type="EMBL" id="JARBDR010000813">
    <property type="protein sequence ID" value="KAJ8306199.1"/>
    <property type="molecule type" value="Genomic_DNA"/>
</dbReference>
<evidence type="ECO:0000313" key="6">
    <source>
        <dbReference type="Proteomes" id="UP001217089"/>
    </source>
</evidence>